<sequence length="121" mass="13597">MPDEQTSTQGSQPSSSSYSYPDQLRIATQQLHSMVKMLSDIPGSLPTLRRVFRGEVLYQDESGASTWIQVVKPMFIKTDPTTELPVMQIVSLPDKTQKNSFVPNDEAIEEILSMLYFLGLN</sequence>
<protein>
    <submittedName>
        <fullName evidence="2">Uncharacterized protein</fullName>
    </submittedName>
</protein>
<dbReference type="AlphaFoldDB" id="X1BAH0"/>
<gene>
    <name evidence="2" type="ORF">S01H4_38608</name>
</gene>
<organism evidence="2">
    <name type="scientific">marine sediment metagenome</name>
    <dbReference type="NCBI Taxonomy" id="412755"/>
    <lineage>
        <taxon>unclassified sequences</taxon>
        <taxon>metagenomes</taxon>
        <taxon>ecological metagenomes</taxon>
    </lineage>
</organism>
<reference evidence="2" key="1">
    <citation type="journal article" date="2014" name="Front. Microbiol.">
        <title>High frequency of phylogenetically diverse reductive dehalogenase-homologous genes in deep subseafloor sedimentary metagenomes.</title>
        <authorList>
            <person name="Kawai M."/>
            <person name="Futagami T."/>
            <person name="Toyoda A."/>
            <person name="Takaki Y."/>
            <person name="Nishi S."/>
            <person name="Hori S."/>
            <person name="Arai W."/>
            <person name="Tsubouchi T."/>
            <person name="Morono Y."/>
            <person name="Uchiyama I."/>
            <person name="Ito T."/>
            <person name="Fujiyama A."/>
            <person name="Inagaki F."/>
            <person name="Takami H."/>
        </authorList>
    </citation>
    <scope>NUCLEOTIDE SEQUENCE</scope>
    <source>
        <strain evidence="2">Expedition CK06-06</strain>
    </source>
</reference>
<comment type="caution">
    <text evidence="2">The sequence shown here is derived from an EMBL/GenBank/DDBJ whole genome shotgun (WGS) entry which is preliminary data.</text>
</comment>
<feature type="region of interest" description="Disordered" evidence="1">
    <location>
        <begin position="1"/>
        <end position="20"/>
    </location>
</feature>
<dbReference type="EMBL" id="BART01020833">
    <property type="protein sequence ID" value="GAG92854.1"/>
    <property type="molecule type" value="Genomic_DNA"/>
</dbReference>
<accession>X1BAH0</accession>
<evidence type="ECO:0000313" key="2">
    <source>
        <dbReference type="EMBL" id="GAG92854.1"/>
    </source>
</evidence>
<feature type="non-terminal residue" evidence="2">
    <location>
        <position position="121"/>
    </location>
</feature>
<name>X1BAH0_9ZZZZ</name>
<proteinExistence type="predicted"/>
<evidence type="ECO:0000256" key="1">
    <source>
        <dbReference type="SAM" id="MobiDB-lite"/>
    </source>
</evidence>